<reference evidence="1" key="1">
    <citation type="submission" date="2019-08" db="EMBL/GenBank/DDBJ databases">
        <authorList>
            <person name="Kucharzyk K."/>
            <person name="Murdoch R.W."/>
            <person name="Higgins S."/>
            <person name="Loffler F."/>
        </authorList>
    </citation>
    <scope>NUCLEOTIDE SEQUENCE</scope>
</reference>
<evidence type="ECO:0000313" key="1">
    <source>
        <dbReference type="EMBL" id="MPL94426.1"/>
    </source>
</evidence>
<comment type="caution">
    <text evidence="1">The sequence shown here is derived from an EMBL/GenBank/DDBJ whole genome shotgun (WGS) entry which is preliminary data.</text>
</comment>
<sequence length="105" mass="12267">MISNSKRKKKASKRFTVWVDDNFHYMDESERYKQGEYDILEEAIAACKKVVETSVGYKPGATADDLYGEYIMFGEEPFIEGDVEFDTFNARKYAKEYFQKLCQGK</sequence>
<organism evidence="1">
    <name type="scientific">bioreactor metagenome</name>
    <dbReference type="NCBI Taxonomy" id="1076179"/>
    <lineage>
        <taxon>unclassified sequences</taxon>
        <taxon>metagenomes</taxon>
        <taxon>ecological metagenomes</taxon>
    </lineage>
</organism>
<proteinExistence type="predicted"/>
<name>A0A644VSW6_9ZZZZ</name>
<gene>
    <name evidence="1" type="ORF">SDC9_40579</name>
</gene>
<protein>
    <submittedName>
        <fullName evidence="1">Uncharacterized protein</fullName>
    </submittedName>
</protein>
<dbReference type="EMBL" id="VSSQ01000427">
    <property type="protein sequence ID" value="MPL94426.1"/>
    <property type="molecule type" value="Genomic_DNA"/>
</dbReference>
<accession>A0A644VSW6</accession>
<dbReference type="AlphaFoldDB" id="A0A644VSW6"/>